<evidence type="ECO:0000313" key="25">
    <source>
        <dbReference type="Proteomes" id="UP000265515"/>
    </source>
</evidence>
<accession>A0A388M2R3</accession>
<dbReference type="PROSITE" id="PS00108">
    <property type="entry name" value="PROTEIN_KINASE_ST"/>
    <property type="match status" value="1"/>
</dbReference>
<evidence type="ECO:0000256" key="6">
    <source>
        <dbReference type="ARBA" id="ARBA00022679"/>
    </source>
</evidence>
<evidence type="ECO:0000256" key="15">
    <source>
        <dbReference type="ARBA" id="ARBA00023157"/>
    </source>
</evidence>
<dbReference type="PROSITE" id="PS00107">
    <property type="entry name" value="PROTEIN_KINASE_ATP"/>
    <property type="match status" value="1"/>
</dbReference>
<dbReference type="Gene3D" id="3.30.200.20">
    <property type="entry name" value="Phosphorylase Kinase, domain 1"/>
    <property type="match status" value="1"/>
</dbReference>
<feature type="domain" description="Protein kinase" evidence="23">
    <location>
        <begin position="656"/>
        <end position="928"/>
    </location>
</feature>
<proteinExistence type="predicted"/>
<evidence type="ECO:0000256" key="11">
    <source>
        <dbReference type="ARBA" id="ARBA00022777"/>
    </source>
</evidence>
<evidence type="ECO:0000256" key="1">
    <source>
        <dbReference type="ARBA" id="ARBA00001968"/>
    </source>
</evidence>
<evidence type="ECO:0000256" key="18">
    <source>
        <dbReference type="ARBA" id="ARBA00047899"/>
    </source>
</evidence>
<keyword evidence="10 20" id="KW-0547">Nucleotide-binding</keyword>
<dbReference type="STRING" id="69332.A0A388M2R3"/>
<evidence type="ECO:0000256" key="7">
    <source>
        <dbReference type="ARBA" id="ARBA00022692"/>
    </source>
</evidence>
<evidence type="ECO:0000256" key="19">
    <source>
        <dbReference type="ARBA" id="ARBA00048679"/>
    </source>
</evidence>
<dbReference type="Gene3D" id="1.10.510.10">
    <property type="entry name" value="Transferase(Phosphotransferase) domain 1"/>
    <property type="match status" value="1"/>
</dbReference>
<evidence type="ECO:0000256" key="3">
    <source>
        <dbReference type="ARBA" id="ARBA00004479"/>
    </source>
</evidence>
<keyword evidence="6" id="KW-0808">Transferase</keyword>
<reference evidence="24 25" key="1">
    <citation type="journal article" date="2018" name="Cell">
        <title>The Chara Genome: Secondary Complexity and Implications for Plant Terrestrialization.</title>
        <authorList>
            <person name="Nishiyama T."/>
            <person name="Sakayama H."/>
            <person name="Vries J.D."/>
            <person name="Buschmann H."/>
            <person name="Saint-Marcoux D."/>
            <person name="Ullrich K.K."/>
            <person name="Haas F.B."/>
            <person name="Vanderstraeten L."/>
            <person name="Becker D."/>
            <person name="Lang D."/>
            <person name="Vosolsobe S."/>
            <person name="Rombauts S."/>
            <person name="Wilhelmsson P.K.I."/>
            <person name="Janitza P."/>
            <person name="Kern R."/>
            <person name="Heyl A."/>
            <person name="Rumpler F."/>
            <person name="Villalobos L.I.A.C."/>
            <person name="Clay J.M."/>
            <person name="Skokan R."/>
            <person name="Toyoda A."/>
            <person name="Suzuki Y."/>
            <person name="Kagoshima H."/>
            <person name="Schijlen E."/>
            <person name="Tajeshwar N."/>
            <person name="Catarino B."/>
            <person name="Hetherington A.J."/>
            <person name="Saltykova A."/>
            <person name="Bonnot C."/>
            <person name="Breuninger H."/>
            <person name="Symeonidi A."/>
            <person name="Radhakrishnan G.V."/>
            <person name="Van Nieuwerburgh F."/>
            <person name="Deforce D."/>
            <person name="Chang C."/>
            <person name="Karol K.G."/>
            <person name="Hedrich R."/>
            <person name="Ulvskov P."/>
            <person name="Glockner G."/>
            <person name="Delwiche C.F."/>
            <person name="Petrasek J."/>
            <person name="Van de Peer Y."/>
            <person name="Friml J."/>
            <person name="Beilby M."/>
            <person name="Dolan L."/>
            <person name="Kohara Y."/>
            <person name="Sugano S."/>
            <person name="Fujiyama A."/>
            <person name="Delaux P.-M."/>
            <person name="Quint M."/>
            <person name="TheiBen G."/>
            <person name="Hagemann M."/>
            <person name="Harholt J."/>
            <person name="Dunand C."/>
            <person name="Zachgo S."/>
            <person name="Langdale J."/>
            <person name="Maumus F."/>
            <person name="Straeten D.V.D."/>
            <person name="Gould S.B."/>
            <person name="Rensing S.A."/>
        </authorList>
    </citation>
    <scope>NUCLEOTIDE SEQUENCE [LARGE SCALE GENOMIC DNA]</scope>
    <source>
        <strain evidence="24 25">S276</strain>
    </source>
</reference>
<evidence type="ECO:0000256" key="2">
    <source>
        <dbReference type="ARBA" id="ARBA00004162"/>
    </source>
</evidence>
<keyword evidence="16" id="KW-0675">Receptor</keyword>
<dbReference type="Pfam" id="PF00069">
    <property type="entry name" value="Pkinase"/>
    <property type="match status" value="1"/>
</dbReference>
<dbReference type="GO" id="GO:0004674">
    <property type="term" value="F:protein serine/threonine kinase activity"/>
    <property type="evidence" value="ECO:0007669"/>
    <property type="project" value="UniProtKB-KW"/>
</dbReference>
<dbReference type="Pfam" id="PF13359">
    <property type="entry name" value="DDE_Tnp_4"/>
    <property type="match status" value="1"/>
</dbReference>
<evidence type="ECO:0000256" key="5">
    <source>
        <dbReference type="ARBA" id="ARBA00022527"/>
    </source>
</evidence>
<dbReference type="GO" id="GO:0005524">
    <property type="term" value="F:ATP binding"/>
    <property type="evidence" value="ECO:0007669"/>
    <property type="project" value="UniProtKB-UniRule"/>
</dbReference>
<keyword evidence="17" id="KW-0325">Glycoprotein</keyword>
<feature type="compositionally biased region" description="Low complexity" evidence="21">
    <location>
        <begin position="111"/>
        <end position="120"/>
    </location>
</feature>
<comment type="catalytic activity">
    <reaction evidence="18">
        <text>L-threonyl-[protein] + ATP = O-phospho-L-threonyl-[protein] + ADP + H(+)</text>
        <dbReference type="Rhea" id="RHEA:46608"/>
        <dbReference type="Rhea" id="RHEA-COMP:11060"/>
        <dbReference type="Rhea" id="RHEA-COMP:11605"/>
        <dbReference type="ChEBI" id="CHEBI:15378"/>
        <dbReference type="ChEBI" id="CHEBI:30013"/>
        <dbReference type="ChEBI" id="CHEBI:30616"/>
        <dbReference type="ChEBI" id="CHEBI:61977"/>
        <dbReference type="ChEBI" id="CHEBI:456216"/>
        <dbReference type="EC" id="2.7.11.1"/>
    </reaction>
</comment>
<dbReference type="Gramene" id="GBG88795">
    <property type="protein sequence ID" value="GBG88795"/>
    <property type="gene ID" value="CBR_g48410"/>
</dbReference>
<dbReference type="InterPro" id="IPR027806">
    <property type="entry name" value="HARBI1_dom"/>
</dbReference>
<evidence type="ECO:0000256" key="10">
    <source>
        <dbReference type="ARBA" id="ARBA00022741"/>
    </source>
</evidence>
<comment type="catalytic activity">
    <reaction evidence="19">
        <text>L-seryl-[protein] + ATP = O-phospho-L-seryl-[protein] + ADP + H(+)</text>
        <dbReference type="Rhea" id="RHEA:17989"/>
        <dbReference type="Rhea" id="RHEA-COMP:9863"/>
        <dbReference type="Rhea" id="RHEA-COMP:11604"/>
        <dbReference type="ChEBI" id="CHEBI:15378"/>
        <dbReference type="ChEBI" id="CHEBI:29999"/>
        <dbReference type="ChEBI" id="CHEBI:30616"/>
        <dbReference type="ChEBI" id="CHEBI:83421"/>
        <dbReference type="ChEBI" id="CHEBI:456216"/>
        <dbReference type="EC" id="2.7.11.1"/>
    </reaction>
</comment>
<dbReference type="OrthoDB" id="2668416at2759"/>
<evidence type="ECO:0000256" key="20">
    <source>
        <dbReference type="PROSITE-ProRule" id="PRU10141"/>
    </source>
</evidence>
<keyword evidence="25" id="KW-1185">Reference proteome</keyword>
<dbReference type="EMBL" id="BFEA01000695">
    <property type="protein sequence ID" value="GBG88795.1"/>
    <property type="molecule type" value="Genomic_DNA"/>
</dbReference>
<keyword evidence="14" id="KW-0472">Membrane</keyword>
<evidence type="ECO:0000256" key="4">
    <source>
        <dbReference type="ARBA" id="ARBA00012513"/>
    </source>
</evidence>
<protein>
    <recommendedName>
        <fullName evidence="4">non-specific serine/threonine protein kinase</fullName>
        <ecNumber evidence="4">2.7.11.1</ecNumber>
    </recommendedName>
</protein>
<keyword evidence="12 20" id="KW-0067">ATP-binding</keyword>
<evidence type="ECO:0000256" key="12">
    <source>
        <dbReference type="ARBA" id="ARBA00022840"/>
    </source>
</evidence>
<feature type="region of interest" description="Disordered" evidence="21">
    <location>
        <begin position="107"/>
        <end position="131"/>
    </location>
</feature>
<organism evidence="24 25">
    <name type="scientific">Chara braunii</name>
    <name type="common">Braun's stonewort</name>
    <dbReference type="NCBI Taxonomy" id="69332"/>
    <lineage>
        <taxon>Eukaryota</taxon>
        <taxon>Viridiplantae</taxon>
        <taxon>Streptophyta</taxon>
        <taxon>Charophyceae</taxon>
        <taxon>Charales</taxon>
        <taxon>Characeae</taxon>
        <taxon>Chara</taxon>
    </lineage>
</organism>
<dbReference type="InterPro" id="IPR011009">
    <property type="entry name" value="Kinase-like_dom_sf"/>
</dbReference>
<dbReference type="PROSITE" id="PS50011">
    <property type="entry name" value="PROTEIN_KINASE_DOM"/>
    <property type="match status" value="1"/>
</dbReference>
<dbReference type="PANTHER" id="PTHR47982">
    <property type="entry name" value="PROLINE-RICH RECEPTOR-LIKE PROTEIN KINASE PERK4"/>
    <property type="match status" value="1"/>
</dbReference>
<keyword evidence="5" id="KW-0723">Serine/threonine-protein kinase</keyword>
<evidence type="ECO:0000256" key="8">
    <source>
        <dbReference type="ARBA" id="ARBA00022723"/>
    </source>
</evidence>
<comment type="caution">
    <text evidence="24">The sequence shown here is derived from an EMBL/GenBank/DDBJ whole genome shotgun (WGS) entry which is preliminary data.</text>
</comment>
<dbReference type="GO" id="GO:0046872">
    <property type="term" value="F:metal ion binding"/>
    <property type="evidence" value="ECO:0007669"/>
    <property type="project" value="UniProtKB-KW"/>
</dbReference>
<keyword evidence="11" id="KW-0418">Kinase</keyword>
<dbReference type="InterPro" id="IPR008271">
    <property type="entry name" value="Ser/Thr_kinase_AS"/>
</dbReference>
<evidence type="ECO:0000313" key="24">
    <source>
        <dbReference type="EMBL" id="GBG88795.1"/>
    </source>
</evidence>
<name>A0A388M2R3_CHABU</name>
<evidence type="ECO:0000256" key="9">
    <source>
        <dbReference type="ARBA" id="ARBA00022729"/>
    </source>
</evidence>
<dbReference type="InterPro" id="IPR000719">
    <property type="entry name" value="Prot_kinase_dom"/>
</dbReference>
<keyword evidence="9 22" id="KW-0732">Signal</keyword>
<keyword evidence="7" id="KW-0812">Transmembrane</keyword>
<dbReference type="SUPFAM" id="SSF56112">
    <property type="entry name" value="Protein kinase-like (PK-like)"/>
    <property type="match status" value="1"/>
</dbReference>
<keyword evidence="13" id="KW-1133">Transmembrane helix</keyword>
<keyword evidence="15" id="KW-1015">Disulfide bond</keyword>
<feature type="chain" id="PRO_5017376996" description="non-specific serine/threonine protein kinase" evidence="22">
    <location>
        <begin position="25"/>
        <end position="1480"/>
    </location>
</feature>
<feature type="region of interest" description="Disordered" evidence="21">
    <location>
        <begin position="382"/>
        <end position="419"/>
    </location>
</feature>
<feature type="binding site" evidence="20">
    <location>
        <position position="684"/>
    </location>
    <ligand>
        <name>ATP</name>
        <dbReference type="ChEBI" id="CHEBI:30616"/>
    </ligand>
</feature>
<evidence type="ECO:0000256" key="22">
    <source>
        <dbReference type="SAM" id="SignalP"/>
    </source>
</evidence>
<feature type="signal peptide" evidence="22">
    <location>
        <begin position="1"/>
        <end position="24"/>
    </location>
</feature>
<comment type="subcellular location">
    <subcellularLocation>
        <location evidence="2">Cell membrane</location>
        <topology evidence="2">Single-pass membrane protein</topology>
    </subcellularLocation>
    <subcellularLocation>
        <location evidence="3">Membrane</location>
        <topology evidence="3">Single-pass type I membrane protein</topology>
    </subcellularLocation>
</comment>
<evidence type="ECO:0000256" key="21">
    <source>
        <dbReference type="SAM" id="MobiDB-lite"/>
    </source>
</evidence>
<dbReference type="FunFam" id="3.30.200.20:FF:000059">
    <property type="entry name" value="S-receptor-like serine/threonine-protein kinase"/>
    <property type="match status" value="1"/>
</dbReference>
<dbReference type="Proteomes" id="UP000265515">
    <property type="component" value="Unassembled WGS sequence"/>
</dbReference>
<sequence length="1480" mass="161121">MALAGARLAACIAIAMVLPILVEASLWHCLSRSSSPPYSNQTLMVNARKHRSSGRWQLVPAEHDHTNSPLLEASAGRLSDGSSVTACKAGNCQGRGEFAWHRAAQTLSPASVSAEEQQSQSDDEENDHSETAGVKMHSMARTTSAEEDTFPSLRSLLREGGDNVEGQEVRVSNGSQLFEVLNSTNVSSAPSFTIHIMQDLAFDGLPGFLNFPPNANVTLRGHCGDRRCLIDGVGDRPGDERSFVGPHPPSPWGSVSLYDLEFRSLSFFFVDLRLVARNCVFRKCGCLRMEYNVVQEKDTSAPPRLSIDGCFFVENDDGVILFGIPRRACISRSEFVASVQDRFALQVTFRPTAYPRWLSIRDCTFGQAERGSALLSFITPASAQGGGGGEGGGEGGGGGEGRGEGGAPSPPPEIDVVDGRPAKSTVSFVNCTFNKGNVIGPVVAIFVQPEATSTEEPPSVAALGVNTSGEPIHHVQFCGGSFTGQRHAASTSGDQPPDYDVNATWITGASRLALQQCSITDSEHGFPNPKAKIAVNGPQYFIIDVDNNSTELNGSSCGSCSDVSTGCNATGPIFPLDRVPLQPSPGETGTRLLLPLAIGIPLGVLVVAMIGAFGAWGWPRRSWSCSFKRKKETVRLPGDVQDLRCFTLSELEHATNNFTSVIGEGGSGVVYKGMLETGEVAAVKSLNQGRWRSEREFLHEVAILGRVAHKNLVTLLGFCKEPGRYLLVYEFVPNRTLGDHLHGCRADCHAAVLDWATRVRIAQEVGMAIEFLHHLLNPPVVHRDIKPENVLLLADFTPKVADFGLCRKIHPQGDSFRTLPAGTVGYTAPEVFRGKGVTEKVDVYSYGVLLLEMITGRRPLEDDKSLVYQVTSAVKDKESARGLADSKLQGQFDVDQLYLLTTLATSCVSQRADRRPSMLQAVRVLKRINQSDADLAPGSADEVWRANQDSSSWEAAMYVPSRPLDPRIVDVDDTDEDRPIASNSRSFEPNDGGFNRPHLRGGGFFTYVVRAALWKRGATGASSAVPAVPCVISCAASSTPACVVKVEVFSTGRLFGSCGRRLAMESTGFLDMDVRGRGQGLRDDEIEAVAMVVTAVIVNTMLGDPSSSRDALAELRKRRALLQRIGEAPDCMATCQAVIQLCAALSSGVFPRETPRWQIVATCAAYVEKKVTHYRMPLPVEHVIAFVLYRWASGETYESGTSAFGIGRANGLQAVRDVTSALLQAYPDAIKWPVGRRRAKILRAFRDKGFPNCFGAIDCTHIFIDKPAGAPSANYYDRKQKFSVQTQVVVDLDLRIMDVHIGYPGSVHDVRVLHNSQLWRRAQAGELFDAPPVSLPHGVVTRGYLLGDNDYPVVCPRIVQPYEGIDQGPKEERFDTRQKVARGCVERAFGRLKCMWRFFLRTHKTNLDTLPQQFVAVCTLHNILLDAGIDFDENCCRRWMRMVCAGEWPWALWGTARAGGNVARTSTGTCCVTLFETGWL</sequence>
<evidence type="ECO:0000256" key="16">
    <source>
        <dbReference type="ARBA" id="ARBA00023170"/>
    </source>
</evidence>
<feature type="compositionally biased region" description="Gly residues" evidence="21">
    <location>
        <begin position="384"/>
        <end position="406"/>
    </location>
</feature>
<evidence type="ECO:0000259" key="23">
    <source>
        <dbReference type="PROSITE" id="PS50011"/>
    </source>
</evidence>
<dbReference type="CDD" id="cd14066">
    <property type="entry name" value="STKc_IRAK"/>
    <property type="match status" value="1"/>
</dbReference>
<evidence type="ECO:0000256" key="13">
    <source>
        <dbReference type="ARBA" id="ARBA00022989"/>
    </source>
</evidence>
<dbReference type="InterPro" id="IPR047117">
    <property type="entry name" value="PERK1-13-like"/>
</dbReference>
<evidence type="ECO:0000256" key="17">
    <source>
        <dbReference type="ARBA" id="ARBA00023180"/>
    </source>
</evidence>
<comment type="cofactor">
    <cofactor evidence="1">
        <name>a divalent metal cation</name>
        <dbReference type="ChEBI" id="CHEBI:60240"/>
    </cofactor>
</comment>
<dbReference type="InterPro" id="IPR017441">
    <property type="entry name" value="Protein_kinase_ATP_BS"/>
</dbReference>
<gene>
    <name evidence="24" type="ORF">CBR_g48410</name>
</gene>
<dbReference type="SMART" id="SM00220">
    <property type="entry name" value="S_TKc"/>
    <property type="match status" value="1"/>
</dbReference>
<evidence type="ECO:0000256" key="14">
    <source>
        <dbReference type="ARBA" id="ARBA00023136"/>
    </source>
</evidence>
<keyword evidence="8" id="KW-0479">Metal-binding</keyword>
<dbReference type="EC" id="2.7.11.1" evidence="4"/>
<dbReference type="GO" id="GO:0005886">
    <property type="term" value="C:plasma membrane"/>
    <property type="evidence" value="ECO:0007669"/>
    <property type="project" value="UniProtKB-SubCell"/>
</dbReference>